<accession>A0ABR7ZAJ0</accession>
<dbReference type="PROSITE" id="PS50110">
    <property type="entry name" value="RESPONSE_REGULATORY"/>
    <property type="match status" value="1"/>
</dbReference>
<reference evidence="3 4" key="1">
    <citation type="journal article" date="2020" name="Insects">
        <title>Bacteria Belonging to Pseudomonas typographi sp. nov. from the Bark Beetle Ips typographus Have Genomic Potential to Aid in the Host Ecology.</title>
        <authorList>
            <person name="Peral-Aranega E."/>
            <person name="Saati-Santamaria Z."/>
            <person name="Kolarik M."/>
            <person name="Rivas R."/>
            <person name="Garcia-Fraile P."/>
        </authorList>
    </citation>
    <scope>NUCLEOTIDE SEQUENCE [LARGE SCALE GENOMIC DNA]</scope>
    <source>
        <strain evidence="3 4">CA3A</strain>
    </source>
</reference>
<keyword evidence="4" id="KW-1185">Reference proteome</keyword>
<dbReference type="Gene3D" id="3.40.50.2300">
    <property type="match status" value="1"/>
</dbReference>
<evidence type="ECO:0000313" key="4">
    <source>
        <dbReference type="Proteomes" id="UP000805841"/>
    </source>
</evidence>
<organism evidence="3 4">
    <name type="scientific">Pseudomonas typographi</name>
    <dbReference type="NCBI Taxonomy" id="2715964"/>
    <lineage>
        <taxon>Bacteria</taxon>
        <taxon>Pseudomonadati</taxon>
        <taxon>Pseudomonadota</taxon>
        <taxon>Gammaproteobacteria</taxon>
        <taxon>Pseudomonadales</taxon>
        <taxon>Pseudomonadaceae</taxon>
        <taxon>Pseudomonas</taxon>
    </lineage>
</organism>
<comment type="caution">
    <text evidence="3">The sequence shown here is derived from an EMBL/GenBank/DDBJ whole genome shotgun (WGS) entry which is preliminary data.</text>
</comment>
<protein>
    <submittedName>
        <fullName evidence="3">Response regulator</fullName>
    </submittedName>
</protein>
<feature type="domain" description="Response regulatory" evidence="2">
    <location>
        <begin position="11"/>
        <end position="124"/>
    </location>
</feature>
<dbReference type="Proteomes" id="UP000805841">
    <property type="component" value="Unassembled WGS sequence"/>
</dbReference>
<dbReference type="SMART" id="SM00448">
    <property type="entry name" value="REC"/>
    <property type="match status" value="1"/>
</dbReference>
<dbReference type="RefSeq" id="WP_190427298.1">
    <property type="nucleotide sequence ID" value="NZ_JAAOCA010000068.1"/>
</dbReference>
<name>A0ABR7ZAJ0_9PSED</name>
<evidence type="ECO:0000313" key="3">
    <source>
        <dbReference type="EMBL" id="MBD1602377.1"/>
    </source>
</evidence>
<sequence length="153" mass="15742">MPERFKLNGKVVLLIEPDPLVCLLAKDSIEATGAAVETLPGLAAALAAANGLSHIDAIVASIALSEGLTVLQFTTALRSAFGQTPILMTDSDISCSSPLLPSAVTFLSKPWAPAALAKALYEIAAGGAVADFSLFSPDERKPLSSGLMAHSPR</sequence>
<dbReference type="InterPro" id="IPR001789">
    <property type="entry name" value="Sig_transdc_resp-reg_receiver"/>
</dbReference>
<evidence type="ECO:0000259" key="2">
    <source>
        <dbReference type="PROSITE" id="PS50110"/>
    </source>
</evidence>
<dbReference type="EMBL" id="JAAOCA010000068">
    <property type="protein sequence ID" value="MBD1602377.1"/>
    <property type="molecule type" value="Genomic_DNA"/>
</dbReference>
<evidence type="ECO:0000256" key="1">
    <source>
        <dbReference type="PROSITE-ProRule" id="PRU00169"/>
    </source>
</evidence>
<dbReference type="SUPFAM" id="SSF52172">
    <property type="entry name" value="CheY-like"/>
    <property type="match status" value="1"/>
</dbReference>
<dbReference type="InterPro" id="IPR011006">
    <property type="entry name" value="CheY-like_superfamily"/>
</dbReference>
<comment type="caution">
    <text evidence="1">Lacks conserved residue(s) required for the propagation of feature annotation.</text>
</comment>
<gene>
    <name evidence="3" type="ORF">HAQ05_27240</name>
</gene>
<proteinExistence type="predicted"/>